<proteinExistence type="inferred from homology"/>
<comment type="caution">
    <text evidence="4">The sequence shown here is derived from an EMBL/GenBank/DDBJ whole genome shotgun (WGS) entry which is preliminary data.</text>
</comment>
<dbReference type="InterPro" id="IPR036380">
    <property type="entry name" value="Isochorismatase-like_sf"/>
</dbReference>
<dbReference type="PANTHER" id="PTHR43540:SF6">
    <property type="entry name" value="ISOCHORISMATASE-LIKE DOMAIN-CONTAINING PROTEIN"/>
    <property type="match status" value="1"/>
</dbReference>
<sequence>MKTGLLIVDMQESIVRQKMDQKAIDHACEYINHVANVLRSNDHVVVHIQDVEGMEGAEPEQYQVISEIDVDGEDITITKESSNAFWQTNLEQTLKDLGVELLIVSGFAAEECVLFTYNGAMERGFRPVMLQNGVLSTYSDAVTSAYRDRNVISYPVVDYLIGSRMS</sequence>
<keyword evidence="2 4" id="KW-0378">Hydrolase</keyword>
<dbReference type="SUPFAM" id="SSF52499">
    <property type="entry name" value="Isochorismatase-like hydrolases"/>
    <property type="match status" value="1"/>
</dbReference>
<evidence type="ECO:0000259" key="3">
    <source>
        <dbReference type="Pfam" id="PF00857"/>
    </source>
</evidence>
<evidence type="ECO:0000313" key="4">
    <source>
        <dbReference type="EMBL" id="MBY0202335.1"/>
    </source>
</evidence>
<evidence type="ECO:0000256" key="1">
    <source>
        <dbReference type="ARBA" id="ARBA00006336"/>
    </source>
</evidence>
<dbReference type="EMBL" id="JACLIC010000007">
    <property type="protein sequence ID" value="MBY0202335.1"/>
    <property type="molecule type" value="Genomic_DNA"/>
</dbReference>
<dbReference type="InterPro" id="IPR050272">
    <property type="entry name" value="Isochorismatase-like_hydrls"/>
</dbReference>
<dbReference type="Gene3D" id="3.40.50.850">
    <property type="entry name" value="Isochorismatase-like"/>
    <property type="match status" value="1"/>
</dbReference>
<reference evidence="4 5" key="1">
    <citation type="submission" date="2020-08" db="EMBL/GenBank/DDBJ databases">
        <title>Fungal Genomes of the International Space Station.</title>
        <authorList>
            <person name="Seuylemezian A."/>
            <person name="Singh N.K."/>
            <person name="Wood J."/>
            <person name="Venkateswaran K."/>
        </authorList>
    </citation>
    <scope>NUCLEOTIDE SEQUENCE [LARGE SCALE GENOMIC DNA]</scope>
    <source>
        <strain evidence="4 5">S/N-304-OC-R4</strain>
    </source>
</reference>
<evidence type="ECO:0000313" key="5">
    <source>
        <dbReference type="Proteomes" id="UP000706031"/>
    </source>
</evidence>
<dbReference type="InterPro" id="IPR000868">
    <property type="entry name" value="Isochorismatase-like_dom"/>
</dbReference>
<protein>
    <submittedName>
        <fullName evidence="4">Cysteine hydrolase</fullName>
    </submittedName>
</protein>
<name>A0ABS7KDW7_9BACL</name>
<dbReference type="Proteomes" id="UP000706031">
    <property type="component" value="Unassembled WGS sequence"/>
</dbReference>
<feature type="domain" description="Isochorismatase-like" evidence="3">
    <location>
        <begin position="4"/>
        <end position="147"/>
    </location>
</feature>
<dbReference type="CDD" id="cd00431">
    <property type="entry name" value="cysteine_hydrolases"/>
    <property type="match status" value="1"/>
</dbReference>
<dbReference type="Pfam" id="PF00857">
    <property type="entry name" value="Isochorismatase"/>
    <property type="match status" value="1"/>
</dbReference>
<keyword evidence="5" id="KW-1185">Reference proteome</keyword>
<gene>
    <name evidence="4" type="ORF">H7T88_03680</name>
</gene>
<comment type="similarity">
    <text evidence="1">Belongs to the isochorismatase family.</text>
</comment>
<dbReference type="RefSeq" id="WP_221786959.1">
    <property type="nucleotide sequence ID" value="NZ_JACLIC010000007.1"/>
</dbReference>
<dbReference type="GO" id="GO:0016787">
    <property type="term" value="F:hydrolase activity"/>
    <property type="evidence" value="ECO:0007669"/>
    <property type="project" value="UniProtKB-KW"/>
</dbReference>
<accession>A0ABS7KDW7</accession>
<dbReference type="PANTHER" id="PTHR43540">
    <property type="entry name" value="PEROXYUREIDOACRYLATE/UREIDOACRYLATE AMIDOHYDROLASE-RELATED"/>
    <property type="match status" value="1"/>
</dbReference>
<organism evidence="4 5">
    <name type="scientific">Paenibacillus cucumis</name>
    <name type="common">ex Kampfer et al. 2016</name>
    <dbReference type="NCBI Taxonomy" id="1776858"/>
    <lineage>
        <taxon>Bacteria</taxon>
        <taxon>Bacillati</taxon>
        <taxon>Bacillota</taxon>
        <taxon>Bacilli</taxon>
        <taxon>Bacillales</taxon>
        <taxon>Paenibacillaceae</taxon>
        <taxon>Paenibacillus</taxon>
    </lineage>
</organism>
<evidence type="ECO:0000256" key="2">
    <source>
        <dbReference type="ARBA" id="ARBA00022801"/>
    </source>
</evidence>